<feature type="transmembrane region" description="Helical" evidence="1">
    <location>
        <begin position="35"/>
        <end position="56"/>
    </location>
</feature>
<feature type="transmembrane region" description="Helical" evidence="1">
    <location>
        <begin position="112"/>
        <end position="131"/>
    </location>
</feature>
<dbReference type="AlphaFoldDB" id="A0A8I1IZ42"/>
<gene>
    <name evidence="2" type="ORF">JDW19_22065</name>
</gene>
<accession>A0A8I1IZ42</accession>
<dbReference type="EMBL" id="JAEHFQ010000015">
    <property type="protein sequence ID" value="MBM0635793.1"/>
    <property type="molecule type" value="Genomic_DNA"/>
</dbReference>
<feature type="transmembrane region" description="Helical" evidence="1">
    <location>
        <begin position="76"/>
        <end position="96"/>
    </location>
</feature>
<name>A0A8I1IZ42_PAEPO</name>
<reference evidence="2" key="1">
    <citation type="submission" date="2020-12" db="EMBL/GenBank/DDBJ databases">
        <title>Paenibacillus polymyxa LMG 27872: a double-edged sword.</title>
        <authorList>
            <person name="Langendries S."/>
            <person name="Garcia Mendez S."/>
            <person name="Beirinckx S."/>
            <person name="Viaene T."/>
            <person name="Baeyen S."/>
            <person name="Goeminne G."/>
            <person name="Willems A."/>
            <person name="Debode J."/>
            <person name="Goormachtig S."/>
        </authorList>
    </citation>
    <scope>NUCLEOTIDE SEQUENCE</scope>
    <source>
        <strain evidence="2">LMG 27872</strain>
    </source>
</reference>
<sequence>MFSIMLTYSIQAIVITLIIFELLRKNEKKIGWGSLSLLLTLLGMAVSFEFGNYILGDQLLSFLGLPAWSSSVDNTRFHYTIYLSSIFFIPSLIIGYKNPKEFGATIGKRISSIYLTLIIISLLFFIISIFSK</sequence>
<dbReference type="Proteomes" id="UP000650605">
    <property type="component" value="Unassembled WGS sequence"/>
</dbReference>
<keyword evidence="1" id="KW-0812">Transmembrane</keyword>
<keyword evidence="1" id="KW-0472">Membrane</keyword>
<comment type="caution">
    <text evidence="2">The sequence shown here is derived from an EMBL/GenBank/DDBJ whole genome shotgun (WGS) entry which is preliminary data.</text>
</comment>
<evidence type="ECO:0000313" key="3">
    <source>
        <dbReference type="Proteomes" id="UP000650605"/>
    </source>
</evidence>
<dbReference type="RefSeq" id="WP_165148327.1">
    <property type="nucleotide sequence ID" value="NZ_JAEHFQ010000015.1"/>
</dbReference>
<proteinExistence type="predicted"/>
<evidence type="ECO:0000313" key="2">
    <source>
        <dbReference type="EMBL" id="MBM0635793.1"/>
    </source>
</evidence>
<evidence type="ECO:0000256" key="1">
    <source>
        <dbReference type="SAM" id="Phobius"/>
    </source>
</evidence>
<keyword evidence="1" id="KW-1133">Transmembrane helix</keyword>
<feature type="transmembrane region" description="Helical" evidence="1">
    <location>
        <begin position="6"/>
        <end position="23"/>
    </location>
</feature>
<protein>
    <submittedName>
        <fullName evidence="2">Uncharacterized protein</fullName>
    </submittedName>
</protein>
<organism evidence="2 3">
    <name type="scientific">Paenibacillus polymyxa</name>
    <name type="common">Bacillus polymyxa</name>
    <dbReference type="NCBI Taxonomy" id="1406"/>
    <lineage>
        <taxon>Bacteria</taxon>
        <taxon>Bacillati</taxon>
        <taxon>Bacillota</taxon>
        <taxon>Bacilli</taxon>
        <taxon>Bacillales</taxon>
        <taxon>Paenibacillaceae</taxon>
        <taxon>Paenibacillus</taxon>
    </lineage>
</organism>